<dbReference type="InterPro" id="IPR029058">
    <property type="entry name" value="AB_hydrolase_fold"/>
</dbReference>
<dbReference type="GO" id="GO:0045493">
    <property type="term" value="P:xylan catabolic process"/>
    <property type="evidence" value="ECO:0007669"/>
    <property type="project" value="UniProtKB-KW"/>
</dbReference>
<proteinExistence type="predicted"/>
<feature type="signal peptide" evidence="10">
    <location>
        <begin position="1"/>
        <end position="21"/>
    </location>
</feature>
<keyword evidence="4" id="KW-0858">Xylan degradation</keyword>
<evidence type="ECO:0000256" key="7">
    <source>
        <dbReference type="ARBA" id="ARBA00023277"/>
    </source>
</evidence>
<dbReference type="InterPro" id="IPR043595">
    <property type="entry name" value="FaeB/C/D"/>
</dbReference>
<dbReference type="Gene3D" id="3.40.50.1820">
    <property type="entry name" value="alpha/beta hydrolase"/>
    <property type="match status" value="1"/>
</dbReference>
<evidence type="ECO:0000256" key="9">
    <source>
        <dbReference type="ARBA" id="ARBA00034075"/>
    </source>
</evidence>
<evidence type="ECO:0000256" key="8">
    <source>
        <dbReference type="ARBA" id="ARBA00023326"/>
    </source>
</evidence>
<protein>
    <recommendedName>
        <fullName evidence="2">feruloyl esterase</fullName>
        <ecNumber evidence="2">3.1.1.73</ecNumber>
    </recommendedName>
</protein>
<evidence type="ECO:0000256" key="6">
    <source>
        <dbReference type="ARBA" id="ARBA00022801"/>
    </source>
</evidence>
<evidence type="ECO:0000256" key="1">
    <source>
        <dbReference type="ARBA" id="ARBA00004613"/>
    </source>
</evidence>
<evidence type="ECO:0000313" key="12">
    <source>
        <dbReference type="Proteomes" id="UP000799770"/>
    </source>
</evidence>
<sequence length="315" mass="33741">MGLLFGSLLLLSLLQLAPTLALPQSVFVRAGAGCGKTQLFPGVTQYRFNLKSSGKDRSYSYHLPPSYDRNKQYPLVLGFHGSSTTGLLFELDTKLSETRFSGEKIMVYPNGLDGSWAGPSYHTESTVAEDLQFVADIVADIESIACVDDKRIYATGISNGGGFVSTIACSPVGDLFAAFAAGSGSFYTDLSGCTPARTPLPFLEFHGGNDKTVFYAGGQGEGGPLPSIPDWLGAWATRDGCADRTEEALANGDVHHISWTCNGVPGLLQHYKVDDMGHCWADTEPNLTQISVPQGPSPIQASSIMMTFFDQFSKP</sequence>
<gene>
    <name evidence="11" type="ORF">BDV96DRAFT_644598</name>
</gene>
<evidence type="ECO:0000256" key="5">
    <source>
        <dbReference type="ARBA" id="ARBA00022729"/>
    </source>
</evidence>
<comment type="catalytic activity">
    <reaction evidence="9">
        <text>feruloyl-polysaccharide + H2O = ferulate + polysaccharide.</text>
        <dbReference type="EC" id="3.1.1.73"/>
    </reaction>
</comment>
<keyword evidence="12" id="KW-1185">Reference proteome</keyword>
<keyword evidence="8" id="KW-0624">Polysaccharide degradation</keyword>
<reference evidence="11" key="1">
    <citation type="journal article" date="2020" name="Stud. Mycol.">
        <title>101 Dothideomycetes genomes: a test case for predicting lifestyles and emergence of pathogens.</title>
        <authorList>
            <person name="Haridas S."/>
            <person name="Albert R."/>
            <person name="Binder M."/>
            <person name="Bloem J."/>
            <person name="Labutti K."/>
            <person name="Salamov A."/>
            <person name="Andreopoulos B."/>
            <person name="Baker S."/>
            <person name="Barry K."/>
            <person name="Bills G."/>
            <person name="Bluhm B."/>
            <person name="Cannon C."/>
            <person name="Castanera R."/>
            <person name="Culley D."/>
            <person name="Daum C."/>
            <person name="Ezra D."/>
            <person name="Gonzalez J."/>
            <person name="Henrissat B."/>
            <person name="Kuo A."/>
            <person name="Liang C."/>
            <person name="Lipzen A."/>
            <person name="Lutzoni F."/>
            <person name="Magnuson J."/>
            <person name="Mondo S."/>
            <person name="Nolan M."/>
            <person name="Ohm R."/>
            <person name="Pangilinan J."/>
            <person name="Park H.-J."/>
            <person name="Ramirez L."/>
            <person name="Alfaro M."/>
            <person name="Sun H."/>
            <person name="Tritt A."/>
            <person name="Yoshinaga Y."/>
            <person name="Zwiers L.-H."/>
            <person name="Turgeon B."/>
            <person name="Goodwin S."/>
            <person name="Spatafora J."/>
            <person name="Crous P."/>
            <person name="Grigoriev I."/>
        </authorList>
    </citation>
    <scope>NUCLEOTIDE SEQUENCE</scope>
    <source>
        <strain evidence="11">CBS 627.86</strain>
    </source>
</reference>
<organism evidence="11 12">
    <name type="scientific">Lophiotrema nucula</name>
    <dbReference type="NCBI Taxonomy" id="690887"/>
    <lineage>
        <taxon>Eukaryota</taxon>
        <taxon>Fungi</taxon>
        <taxon>Dikarya</taxon>
        <taxon>Ascomycota</taxon>
        <taxon>Pezizomycotina</taxon>
        <taxon>Dothideomycetes</taxon>
        <taxon>Pleosporomycetidae</taxon>
        <taxon>Pleosporales</taxon>
        <taxon>Lophiotremataceae</taxon>
        <taxon>Lophiotrema</taxon>
    </lineage>
</organism>
<dbReference type="GO" id="GO:0030600">
    <property type="term" value="F:feruloyl esterase activity"/>
    <property type="evidence" value="ECO:0007669"/>
    <property type="project" value="UniProtKB-EC"/>
</dbReference>
<dbReference type="SUPFAM" id="SSF53474">
    <property type="entry name" value="alpha/beta-Hydrolases"/>
    <property type="match status" value="1"/>
</dbReference>
<evidence type="ECO:0000256" key="4">
    <source>
        <dbReference type="ARBA" id="ARBA00022651"/>
    </source>
</evidence>
<dbReference type="AlphaFoldDB" id="A0A6A5ZD76"/>
<keyword evidence="3" id="KW-0964">Secreted</keyword>
<keyword evidence="6" id="KW-0378">Hydrolase</keyword>
<dbReference type="PANTHER" id="PTHR38050">
    <property type="match status" value="1"/>
</dbReference>
<evidence type="ECO:0000256" key="2">
    <source>
        <dbReference type="ARBA" id="ARBA00013091"/>
    </source>
</evidence>
<dbReference type="Proteomes" id="UP000799770">
    <property type="component" value="Unassembled WGS sequence"/>
</dbReference>
<keyword evidence="7" id="KW-0119">Carbohydrate metabolism</keyword>
<evidence type="ECO:0000256" key="3">
    <source>
        <dbReference type="ARBA" id="ARBA00022525"/>
    </source>
</evidence>
<dbReference type="GO" id="GO:0005576">
    <property type="term" value="C:extracellular region"/>
    <property type="evidence" value="ECO:0007669"/>
    <property type="project" value="UniProtKB-SubCell"/>
</dbReference>
<comment type="subcellular location">
    <subcellularLocation>
        <location evidence="1">Secreted</location>
    </subcellularLocation>
</comment>
<feature type="chain" id="PRO_5032705304" description="feruloyl esterase" evidence="10">
    <location>
        <begin position="22"/>
        <end position="315"/>
    </location>
</feature>
<evidence type="ECO:0000256" key="10">
    <source>
        <dbReference type="SAM" id="SignalP"/>
    </source>
</evidence>
<accession>A0A6A5ZD76</accession>
<dbReference type="EMBL" id="ML977319">
    <property type="protein sequence ID" value="KAF2117165.1"/>
    <property type="molecule type" value="Genomic_DNA"/>
</dbReference>
<keyword evidence="5 10" id="KW-0732">Signal</keyword>
<dbReference type="OrthoDB" id="424610at2759"/>
<dbReference type="EC" id="3.1.1.73" evidence="2"/>
<dbReference type="PANTHER" id="PTHR38050:SF2">
    <property type="entry name" value="FERULOYL ESTERASE C-RELATED"/>
    <property type="match status" value="1"/>
</dbReference>
<evidence type="ECO:0000313" key="11">
    <source>
        <dbReference type="EMBL" id="KAF2117165.1"/>
    </source>
</evidence>
<name>A0A6A5ZD76_9PLEO</name>